<evidence type="ECO:0000313" key="6">
    <source>
        <dbReference type="RefSeq" id="XP_017700747.2"/>
    </source>
</evidence>
<dbReference type="FunFam" id="1.20.58.2010:FF:000003">
    <property type="entry name" value="Rop guanine nucleotide exchange factor 14"/>
    <property type="match status" value="1"/>
</dbReference>
<sequence length="456" mass="51145">MDSSLVCDENSERSNTDIGCSTPGGDSLDYSRTISEVSTYSEPSISDEPLPLPMTWPDSKLVGRASPILTKLRMEQHVDLVDEKPRNGDMANSELEMMKEKFSKLLLGEDMSGSGKGVCSAVAISNAITNLYATVFGHCYKLEPLPPEKKSMWRREMDCLLSVCDYIVELYPSFQNLPDGTALEVMASRPRSDIYVNLPALGKLDSMLLEILDSFQNTEFWYVDEGKQSSIACTSRSFRQVIHRDDEKWWLPVPCVPASGLPERSRKELQHKRECANQIHKAAMAINSAILAEMEVPESYLAALPKSGRSSVGDSIYRRVSTPDKFCPDYLLDCLDITSEHEALDIADCVEAAMYVWRRKASMNNSKSSWDMVKDLMADGDKNHMLASRAESLLLCLKHRYPELSQTTLDTSKIQCNKDVGQAILESYSRVLESLAFNIVAWIDDVLFIDGSVKRR</sequence>
<dbReference type="InterPro" id="IPR005512">
    <property type="entry name" value="PRONE_dom"/>
</dbReference>
<gene>
    <name evidence="6" type="primary">LOC103717426</name>
</gene>
<feature type="region of interest" description="Disordered" evidence="3">
    <location>
        <begin position="1"/>
        <end position="27"/>
    </location>
</feature>
<dbReference type="PANTHER" id="PTHR33101">
    <property type="entry name" value="ROP GUANINE NUCLEOTIDE EXCHANGE FACTOR 1"/>
    <property type="match status" value="1"/>
</dbReference>
<dbReference type="PROSITE" id="PS51334">
    <property type="entry name" value="PRONE"/>
    <property type="match status" value="1"/>
</dbReference>
<keyword evidence="1 2" id="KW-0344">Guanine-nucleotide releasing factor</keyword>
<dbReference type="Pfam" id="PF03759">
    <property type="entry name" value="PRONE"/>
    <property type="match status" value="1"/>
</dbReference>
<evidence type="ECO:0000313" key="5">
    <source>
        <dbReference type="Proteomes" id="UP000228380"/>
    </source>
</evidence>
<dbReference type="FunFam" id="1.20.58.2010:FF:000001">
    <property type="entry name" value="Rop guanine nucleotide exchange factor 14"/>
    <property type="match status" value="1"/>
</dbReference>
<evidence type="ECO:0000256" key="1">
    <source>
        <dbReference type="ARBA" id="ARBA00022658"/>
    </source>
</evidence>
<dbReference type="GeneID" id="103717426"/>
<reference evidence="6" key="2">
    <citation type="submission" date="2025-08" db="UniProtKB">
        <authorList>
            <consortium name="RefSeq"/>
        </authorList>
    </citation>
    <scope>IDENTIFICATION</scope>
    <source>
        <tissue evidence="6">Young leaves</tissue>
    </source>
</reference>
<reference evidence="5" key="1">
    <citation type="journal article" date="2019" name="Nat. Commun.">
        <title>Genome-wide association mapping of date palm fruit traits.</title>
        <authorList>
            <person name="Hazzouri K.M."/>
            <person name="Gros-Balthazard M."/>
            <person name="Flowers J.M."/>
            <person name="Copetti D."/>
            <person name="Lemansour A."/>
            <person name="Lebrun M."/>
            <person name="Masmoudi K."/>
            <person name="Ferrand S."/>
            <person name="Dhar M.I."/>
            <person name="Fresquez Z.A."/>
            <person name="Rosas U."/>
            <person name="Zhang J."/>
            <person name="Talag J."/>
            <person name="Lee S."/>
            <person name="Kudrna D."/>
            <person name="Powell R.F."/>
            <person name="Leitch I.J."/>
            <person name="Krueger R.R."/>
            <person name="Wing R.A."/>
            <person name="Amiri K.M.A."/>
            <person name="Purugganan M.D."/>
        </authorList>
    </citation>
    <scope>NUCLEOTIDE SEQUENCE [LARGE SCALE GENOMIC DNA]</scope>
    <source>
        <strain evidence="5">cv. Khalas</strain>
    </source>
</reference>
<name>A0A8B7MWS9_PHODC</name>
<dbReference type="KEGG" id="pda:103717426"/>
<proteinExistence type="predicted"/>
<dbReference type="AlphaFoldDB" id="A0A8B7MWS9"/>
<dbReference type="PANTHER" id="PTHR33101:SF47">
    <property type="entry name" value="ROP GUANINE NUCLEOTIDE EXCHANGE FACTOR 2-RELATED"/>
    <property type="match status" value="1"/>
</dbReference>
<evidence type="ECO:0000259" key="4">
    <source>
        <dbReference type="PROSITE" id="PS51334"/>
    </source>
</evidence>
<dbReference type="Proteomes" id="UP000228380">
    <property type="component" value="Chromosome 2"/>
</dbReference>
<dbReference type="InterPro" id="IPR038937">
    <property type="entry name" value="RopGEF"/>
</dbReference>
<evidence type="ECO:0000256" key="2">
    <source>
        <dbReference type="PROSITE-ProRule" id="PRU00663"/>
    </source>
</evidence>
<organism evidence="5 6">
    <name type="scientific">Phoenix dactylifera</name>
    <name type="common">Date palm</name>
    <dbReference type="NCBI Taxonomy" id="42345"/>
    <lineage>
        <taxon>Eukaryota</taxon>
        <taxon>Viridiplantae</taxon>
        <taxon>Streptophyta</taxon>
        <taxon>Embryophyta</taxon>
        <taxon>Tracheophyta</taxon>
        <taxon>Spermatophyta</taxon>
        <taxon>Magnoliopsida</taxon>
        <taxon>Liliopsida</taxon>
        <taxon>Arecaceae</taxon>
        <taxon>Coryphoideae</taxon>
        <taxon>Phoeniceae</taxon>
        <taxon>Phoenix</taxon>
    </lineage>
</organism>
<dbReference type="GO" id="GO:0005085">
    <property type="term" value="F:guanyl-nucleotide exchange factor activity"/>
    <property type="evidence" value="ECO:0007669"/>
    <property type="project" value="UniProtKB-UniRule"/>
</dbReference>
<protein>
    <submittedName>
        <fullName evidence="6">Rop guanine nucleotide exchange factor 3 isoform X2</fullName>
    </submittedName>
</protein>
<accession>A0A8B7MWS9</accession>
<keyword evidence="5" id="KW-1185">Reference proteome</keyword>
<dbReference type="RefSeq" id="XP_017700747.2">
    <property type="nucleotide sequence ID" value="XM_017845258.3"/>
</dbReference>
<dbReference type="Gene3D" id="1.20.58.2010">
    <property type="entry name" value="PRONE domain, subdomain 1"/>
    <property type="match status" value="2"/>
</dbReference>
<feature type="domain" description="PRONE" evidence="4">
    <location>
        <begin position="85"/>
        <end position="456"/>
    </location>
</feature>
<evidence type="ECO:0000256" key="3">
    <source>
        <dbReference type="SAM" id="MobiDB-lite"/>
    </source>
</evidence>